<protein>
    <submittedName>
        <fullName evidence="1">Uncharacterized protein</fullName>
    </submittedName>
</protein>
<accession>A0A2P9AMX4</accession>
<evidence type="ECO:0000313" key="2">
    <source>
        <dbReference type="Proteomes" id="UP000245698"/>
    </source>
</evidence>
<dbReference type="AlphaFoldDB" id="A0A2P9AMX4"/>
<dbReference type="Proteomes" id="UP000245698">
    <property type="component" value="Unassembled WGS sequence"/>
</dbReference>
<proteinExistence type="predicted"/>
<dbReference type="EMBL" id="FUIG01000036">
    <property type="protein sequence ID" value="SJM32466.1"/>
    <property type="molecule type" value="Genomic_DNA"/>
</dbReference>
<name>A0A2P9AMX4_9HYPH</name>
<gene>
    <name evidence="1" type="ORF">BQ8482_290061</name>
</gene>
<sequence>MTDEYLIGVVTFANLGLWCTDRSVLDVYVGCNLNDRCAAVMPFKHNSGRRHRIGKTKFKVRNWPEYEEGLRRRGSLTLWVTSEALSKRQAPRRKTLAASIAIPIWRSRPA</sequence>
<evidence type="ECO:0000313" key="1">
    <source>
        <dbReference type="EMBL" id="SJM32466.1"/>
    </source>
</evidence>
<reference evidence="2" key="1">
    <citation type="submission" date="2016-12" db="EMBL/GenBank/DDBJ databases">
        <authorList>
            <person name="Brunel B."/>
        </authorList>
    </citation>
    <scope>NUCLEOTIDE SEQUENCE [LARGE SCALE GENOMIC DNA]</scope>
</reference>
<organism evidence="1 2">
    <name type="scientific">Mesorhizobium delmotii</name>
    <dbReference type="NCBI Taxonomy" id="1631247"/>
    <lineage>
        <taxon>Bacteria</taxon>
        <taxon>Pseudomonadati</taxon>
        <taxon>Pseudomonadota</taxon>
        <taxon>Alphaproteobacteria</taxon>
        <taxon>Hyphomicrobiales</taxon>
        <taxon>Phyllobacteriaceae</taxon>
        <taxon>Mesorhizobium</taxon>
    </lineage>
</organism>
<keyword evidence="2" id="KW-1185">Reference proteome</keyword>